<reference evidence="2" key="2">
    <citation type="submission" date="2017-11" db="EMBL/GenBank/DDBJ databases">
        <title>Coralsnake Venomics: Analyses of Venom Gland Transcriptomes and Proteomes of Six Brazilian Taxa.</title>
        <authorList>
            <person name="Aird S.D."/>
            <person name="Jorge da Silva N."/>
            <person name="Qiu L."/>
            <person name="Villar-Briones A."/>
            <person name="Aparecida-Saddi V."/>
            <person name="Campos-Telles M.P."/>
            <person name="Grau M."/>
            <person name="Mikheyev A.S."/>
        </authorList>
    </citation>
    <scope>NUCLEOTIDE SEQUENCE</scope>
    <source>
        <tissue evidence="2">Venom_gland</tissue>
    </source>
</reference>
<keyword evidence="1" id="KW-1133">Transmembrane helix</keyword>
<protein>
    <submittedName>
        <fullName evidence="2">Uncharacterized protein</fullName>
    </submittedName>
</protein>
<dbReference type="AlphaFoldDB" id="A0A2D4KDR9"/>
<name>A0A2D4KDR9_9SAUR</name>
<proteinExistence type="predicted"/>
<keyword evidence="1" id="KW-0812">Transmembrane</keyword>
<dbReference type="EMBL" id="IACL01050638">
    <property type="protein sequence ID" value="LAB06867.1"/>
    <property type="molecule type" value="Transcribed_RNA"/>
</dbReference>
<organism evidence="2">
    <name type="scientific">Micrurus paraensis</name>
    <dbReference type="NCBI Taxonomy" id="1970185"/>
    <lineage>
        <taxon>Eukaryota</taxon>
        <taxon>Metazoa</taxon>
        <taxon>Chordata</taxon>
        <taxon>Craniata</taxon>
        <taxon>Vertebrata</taxon>
        <taxon>Euteleostomi</taxon>
        <taxon>Lepidosauria</taxon>
        <taxon>Squamata</taxon>
        <taxon>Bifurcata</taxon>
        <taxon>Unidentata</taxon>
        <taxon>Episquamata</taxon>
        <taxon>Toxicofera</taxon>
        <taxon>Serpentes</taxon>
        <taxon>Colubroidea</taxon>
        <taxon>Elapidae</taxon>
        <taxon>Elapinae</taxon>
        <taxon>Micrurus</taxon>
    </lineage>
</organism>
<accession>A0A2D4KDR9</accession>
<keyword evidence="1" id="KW-0472">Membrane</keyword>
<evidence type="ECO:0000313" key="2">
    <source>
        <dbReference type="EMBL" id="LAB06867.1"/>
    </source>
</evidence>
<reference evidence="2" key="1">
    <citation type="submission" date="2017-07" db="EMBL/GenBank/DDBJ databases">
        <authorList>
            <person name="Mikheyev A."/>
            <person name="Grau M."/>
        </authorList>
    </citation>
    <scope>NUCLEOTIDE SEQUENCE</scope>
    <source>
        <tissue evidence="2">Venom_gland</tissue>
    </source>
</reference>
<sequence>MQDNIGGNYDSDLIVNVTLNKPACLHSLRITPICWKLFLLAVFLTYITKVSPLRQETVFQQHRSLACVLLNSDAIIILCTCQGKTHFEDQGRRNIDCLIVL</sequence>
<evidence type="ECO:0000256" key="1">
    <source>
        <dbReference type="SAM" id="Phobius"/>
    </source>
</evidence>
<feature type="transmembrane region" description="Helical" evidence="1">
    <location>
        <begin position="28"/>
        <end position="47"/>
    </location>
</feature>